<dbReference type="InterPro" id="IPR050796">
    <property type="entry name" value="SCF_F-box_component"/>
</dbReference>
<dbReference type="CDD" id="cd22157">
    <property type="entry name" value="F-box_AtFBW1-like"/>
    <property type="match status" value="1"/>
</dbReference>
<dbReference type="InterPro" id="IPR001810">
    <property type="entry name" value="F-box_dom"/>
</dbReference>
<dbReference type="GeneID" id="110734796"/>
<dbReference type="PANTHER" id="PTHR31672">
    <property type="entry name" value="BNACNNG10540D PROTEIN"/>
    <property type="match status" value="1"/>
</dbReference>
<dbReference type="SMART" id="SM00256">
    <property type="entry name" value="FBOX"/>
    <property type="match status" value="1"/>
</dbReference>
<dbReference type="InterPro" id="IPR015915">
    <property type="entry name" value="Kelch-typ_b-propeller"/>
</dbReference>
<dbReference type="SUPFAM" id="SSF81383">
    <property type="entry name" value="F-box domain"/>
    <property type="match status" value="1"/>
</dbReference>
<dbReference type="Gramene" id="AUR62043633-RA">
    <property type="protein sequence ID" value="AUR62043633-RA:cds"/>
    <property type="gene ID" value="AUR62043633"/>
</dbReference>
<dbReference type="InterPro" id="IPR036047">
    <property type="entry name" value="F-box-like_dom_sf"/>
</dbReference>
<gene>
    <name evidence="2" type="primary">LOC110734796</name>
</gene>
<evidence type="ECO:0000313" key="3">
    <source>
        <dbReference type="Proteomes" id="UP000596660"/>
    </source>
</evidence>
<dbReference type="Proteomes" id="UP000596660">
    <property type="component" value="Unplaced"/>
</dbReference>
<reference evidence="2" key="1">
    <citation type="journal article" date="2017" name="Nature">
        <title>The genome of Chenopodium quinoa.</title>
        <authorList>
            <person name="Jarvis D.E."/>
            <person name="Ho Y.S."/>
            <person name="Lightfoot D.J."/>
            <person name="Schmoeckel S.M."/>
            <person name="Li B."/>
            <person name="Borm T.J.A."/>
            <person name="Ohyanagi H."/>
            <person name="Mineta K."/>
            <person name="Michell C.T."/>
            <person name="Saber N."/>
            <person name="Kharbatia N.M."/>
            <person name="Rupper R.R."/>
            <person name="Sharp A.R."/>
            <person name="Dally N."/>
            <person name="Boughton B.A."/>
            <person name="Woo Y.H."/>
            <person name="Gao G."/>
            <person name="Schijlen E.G.W.M."/>
            <person name="Guo X."/>
            <person name="Momin A.A."/>
            <person name="Negrao S."/>
            <person name="Al-Babili S."/>
            <person name="Gehring C."/>
            <person name="Roessner U."/>
            <person name="Jung C."/>
            <person name="Murphy K."/>
            <person name="Arold S.T."/>
            <person name="Gojobori T."/>
            <person name="van der Linden C.G."/>
            <person name="van Loo E.N."/>
            <person name="Jellen E.N."/>
            <person name="Maughan P.J."/>
            <person name="Tester M."/>
        </authorList>
    </citation>
    <scope>NUCLEOTIDE SEQUENCE [LARGE SCALE GENOMIC DNA]</scope>
    <source>
        <strain evidence="2">cv. PI 614886</strain>
    </source>
</reference>
<evidence type="ECO:0000313" key="2">
    <source>
        <dbReference type="EnsemblPlants" id="AUR62043627-RA:cds"/>
    </source>
</evidence>
<accession>A0A803NC21</accession>
<dbReference type="Pfam" id="PF00646">
    <property type="entry name" value="F-box"/>
    <property type="match status" value="1"/>
</dbReference>
<dbReference type="KEGG" id="cqi:110734796"/>
<dbReference type="Gene3D" id="1.20.1280.50">
    <property type="match status" value="1"/>
</dbReference>
<dbReference type="Gramene" id="AUR62043627-RA">
    <property type="protein sequence ID" value="AUR62043627-RA:cds"/>
    <property type="gene ID" value="AUR62043627"/>
</dbReference>
<dbReference type="PANTHER" id="PTHR31672:SF13">
    <property type="entry name" value="F-BOX PROTEIN CPR30-LIKE"/>
    <property type="match status" value="1"/>
</dbReference>
<dbReference type="SUPFAM" id="SSF117281">
    <property type="entry name" value="Kelch motif"/>
    <property type="match status" value="1"/>
</dbReference>
<organism evidence="2 3">
    <name type="scientific">Chenopodium quinoa</name>
    <name type="common">Quinoa</name>
    <dbReference type="NCBI Taxonomy" id="63459"/>
    <lineage>
        <taxon>Eukaryota</taxon>
        <taxon>Viridiplantae</taxon>
        <taxon>Streptophyta</taxon>
        <taxon>Embryophyta</taxon>
        <taxon>Tracheophyta</taxon>
        <taxon>Spermatophyta</taxon>
        <taxon>Magnoliopsida</taxon>
        <taxon>eudicotyledons</taxon>
        <taxon>Gunneridae</taxon>
        <taxon>Pentapetalae</taxon>
        <taxon>Caryophyllales</taxon>
        <taxon>Chenopodiaceae</taxon>
        <taxon>Chenopodioideae</taxon>
        <taxon>Atripliceae</taxon>
        <taxon>Chenopodium</taxon>
    </lineage>
</organism>
<dbReference type="NCBIfam" id="TIGR01640">
    <property type="entry name" value="F_box_assoc_1"/>
    <property type="match status" value="1"/>
</dbReference>
<dbReference type="RefSeq" id="XP_021770636.1">
    <property type="nucleotide sequence ID" value="XM_021914944.1"/>
</dbReference>
<name>A0A803NC21_CHEQI</name>
<evidence type="ECO:0000259" key="1">
    <source>
        <dbReference type="PROSITE" id="PS50181"/>
    </source>
</evidence>
<dbReference type="Pfam" id="PF07734">
    <property type="entry name" value="FBA_1"/>
    <property type="match status" value="1"/>
</dbReference>
<dbReference type="KEGG" id="cqi:110699999"/>
<dbReference type="InterPro" id="IPR017451">
    <property type="entry name" value="F-box-assoc_interact_dom"/>
</dbReference>
<accession>A0A803NC27</accession>
<dbReference type="PROSITE" id="PS50181">
    <property type="entry name" value="FBOX"/>
    <property type="match status" value="1"/>
</dbReference>
<keyword evidence="3" id="KW-1185">Reference proteome</keyword>
<protein>
    <recommendedName>
        <fullName evidence="1">F-box domain-containing protein</fullName>
    </recommendedName>
</protein>
<dbReference type="OrthoDB" id="1086486at2759"/>
<dbReference type="EnsemblPlants" id="AUR62043633-RA">
    <property type="protein sequence ID" value="AUR62043633-RA:cds"/>
    <property type="gene ID" value="AUR62043633"/>
</dbReference>
<reference evidence="2" key="2">
    <citation type="submission" date="2021-03" db="UniProtKB">
        <authorList>
            <consortium name="EnsemblPlants"/>
        </authorList>
    </citation>
    <scope>IDENTIFICATION</scope>
</reference>
<dbReference type="KEGG" id="cqi:110734793"/>
<dbReference type="AlphaFoldDB" id="A0A803NC21"/>
<proteinExistence type="predicted"/>
<dbReference type="InterPro" id="IPR006527">
    <property type="entry name" value="F-box-assoc_dom_typ1"/>
</dbReference>
<dbReference type="EnsemblPlants" id="AUR62043627-RA">
    <property type="protein sequence ID" value="AUR62043627-RA:cds"/>
    <property type="gene ID" value="AUR62043627"/>
</dbReference>
<sequence>MENKAKTDCCYLPFELITEILSWLPAKSLLRSACVSSSWYMLTKDPKFMKLHRSRSLKANLETHFLFECWKSKVYSFRATSQHPYYHASELAYPKDIIKPRTMGGVLGSCNGLVCFHSITLQPFYKSAYNNNLGLFLYNPATRATRLIPPLNSPMNNLLKREVAFGYDSVSDDYKVLAICMERNDRNVEKALLYSLKTDAWVNIPSPPWQLNQFCMSPRPAILADNSFHWMNPLLFTGIRCFDLFTQRYYQIPHPVKREINYTNCEDDSELTILEGQLCIVTYTLEIWVLNKKKISWTRIFHHLSGQLKHVDFHHAKIYNLGFRDERRSIILAIADRTRALQKVFICCDLQSKQAREIEATNLPDGTERIISFHPWVDSLVPLY</sequence>
<feature type="domain" description="F-box" evidence="1">
    <location>
        <begin position="6"/>
        <end position="51"/>
    </location>
</feature>